<accession>A0A5B0NXN4</accession>
<protein>
    <submittedName>
        <fullName evidence="2">Uncharacterized protein</fullName>
    </submittedName>
</protein>
<evidence type="ECO:0000256" key="1">
    <source>
        <dbReference type="SAM" id="MobiDB-lite"/>
    </source>
</evidence>
<feature type="region of interest" description="Disordered" evidence="1">
    <location>
        <begin position="1"/>
        <end position="27"/>
    </location>
</feature>
<sequence>MQIRDRDGTESTTSSLSSPRFPCETASNRVCPDRHPHLYSIPIYNRSLISPDIPEFRISDPN</sequence>
<gene>
    <name evidence="2" type="ORF">PGT21_016101</name>
</gene>
<dbReference type="AlphaFoldDB" id="A0A5B0NXN4"/>
<dbReference type="EMBL" id="VSWC01000080">
    <property type="protein sequence ID" value="KAA1092850.1"/>
    <property type="molecule type" value="Genomic_DNA"/>
</dbReference>
<keyword evidence="3" id="KW-1185">Reference proteome</keyword>
<reference evidence="2 3" key="1">
    <citation type="submission" date="2019-05" db="EMBL/GenBank/DDBJ databases">
        <title>Emergence of the Ug99 lineage of the wheat stem rust pathogen through somatic hybridization.</title>
        <authorList>
            <person name="Li F."/>
            <person name="Upadhyaya N.M."/>
            <person name="Sperschneider J."/>
            <person name="Matny O."/>
            <person name="Nguyen-Phuc H."/>
            <person name="Mago R."/>
            <person name="Raley C."/>
            <person name="Miller M.E."/>
            <person name="Silverstein K.A.T."/>
            <person name="Henningsen E."/>
            <person name="Hirsch C.D."/>
            <person name="Visser B."/>
            <person name="Pretorius Z.A."/>
            <person name="Steffenson B.J."/>
            <person name="Schwessinger B."/>
            <person name="Dodds P.N."/>
            <person name="Figueroa M."/>
        </authorList>
    </citation>
    <scope>NUCLEOTIDE SEQUENCE [LARGE SCALE GENOMIC DNA]</scope>
    <source>
        <strain evidence="2">21-0</strain>
    </source>
</reference>
<comment type="caution">
    <text evidence="2">The sequence shown here is derived from an EMBL/GenBank/DDBJ whole genome shotgun (WGS) entry which is preliminary data.</text>
</comment>
<proteinExistence type="predicted"/>
<organism evidence="2 3">
    <name type="scientific">Puccinia graminis f. sp. tritici</name>
    <dbReference type="NCBI Taxonomy" id="56615"/>
    <lineage>
        <taxon>Eukaryota</taxon>
        <taxon>Fungi</taxon>
        <taxon>Dikarya</taxon>
        <taxon>Basidiomycota</taxon>
        <taxon>Pucciniomycotina</taxon>
        <taxon>Pucciniomycetes</taxon>
        <taxon>Pucciniales</taxon>
        <taxon>Pucciniaceae</taxon>
        <taxon>Puccinia</taxon>
    </lineage>
</organism>
<dbReference type="Proteomes" id="UP000324748">
    <property type="component" value="Unassembled WGS sequence"/>
</dbReference>
<name>A0A5B0NXN4_PUCGR</name>
<evidence type="ECO:0000313" key="3">
    <source>
        <dbReference type="Proteomes" id="UP000324748"/>
    </source>
</evidence>
<evidence type="ECO:0000313" key="2">
    <source>
        <dbReference type="EMBL" id="KAA1092850.1"/>
    </source>
</evidence>